<evidence type="ECO:0000256" key="7">
    <source>
        <dbReference type="ARBA" id="ARBA00023136"/>
    </source>
</evidence>
<keyword evidence="8" id="KW-0375">Hydrogen ion transport</keyword>
<reference evidence="9" key="1">
    <citation type="submission" date="2019-09" db="EMBL/GenBank/DDBJ databases">
        <authorList>
            <person name="Zhang L."/>
        </authorList>
    </citation>
    <scope>NUCLEOTIDE SEQUENCE</scope>
</reference>
<evidence type="ECO:0000256" key="5">
    <source>
        <dbReference type="ARBA" id="ARBA00022989"/>
    </source>
</evidence>
<name>A0A5K1HMV8_9MAGN</name>
<dbReference type="GO" id="GO:0051117">
    <property type="term" value="F:ATPase binding"/>
    <property type="evidence" value="ECO:0007669"/>
    <property type="project" value="TreeGrafter"/>
</dbReference>
<keyword evidence="5 8" id="KW-1133">Transmembrane helix</keyword>
<evidence type="ECO:0000256" key="4">
    <source>
        <dbReference type="ARBA" id="ARBA00022692"/>
    </source>
</evidence>
<comment type="function">
    <text evidence="8">Essential component of the vacuolar proton pump (V-ATPase), a multimeric enzyme that catalyzes the translocation of protons across the membranes. Required for assembly and activity of the V-ATPase.</text>
</comment>
<feature type="transmembrane region" description="Helical" evidence="8">
    <location>
        <begin position="71"/>
        <end position="91"/>
    </location>
</feature>
<comment type="subcellular location">
    <subcellularLocation>
        <location evidence="1">Membrane</location>
        <topology evidence="1">Multi-pass membrane protein</topology>
    </subcellularLocation>
</comment>
<protein>
    <recommendedName>
        <fullName evidence="8">V-type proton ATPase subunit a</fullName>
    </recommendedName>
</protein>
<sequence>MNSFTAPFQEIINTYGVPRYQEVNPALFAIPIFPFLFGVMFGDIGHGGLVLAGALWLIWSKEAKQLLPDVYNLRYLLLLMGSFAFYSGWIYNEFFSIPLNVFGSCYGHA</sequence>
<dbReference type="GO" id="GO:0007035">
    <property type="term" value="P:vacuolar acidification"/>
    <property type="evidence" value="ECO:0007669"/>
    <property type="project" value="TreeGrafter"/>
</dbReference>
<dbReference type="EMBL" id="LR722199">
    <property type="protein sequence ID" value="VVW89323.1"/>
    <property type="molecule type" value="Genomic_DNA"/>
</dbReference>
<comment type="caution">
    <text evidence="8">Lacks conserved residue(s) required for the propagation of feature annotation.</text>
</comment>
<dbReference type="PANTHER" id="PTHR11629:SF63">
    <property type="entry name" value="V-TYPE PROTON ATPASE SUBUNIT A"/>
    <property type="match status" value="1"/>
</dbReference>
<evidence type="ECO:0000256" key="2">
    <source>
        <dbReference type="ARBA" id="ARBA00009904"/>
    </source>
</evidence>
<dbReference type="AlphaFoldDB" id="A0A5K1HMV8"/>
<dbReference type="PANTHER" id="PTHR11629">
    <property type="entry name" value="VACUOLAR PROTON ATPASES"/>
    <property type="match status" value="1"/>
</dbReference>
<dbReference type="Pfam" id="PF01496">
    <property type="entry name" value="V_ATPase_I"/>
    <property type="match status" value="1"/>
</dbReference>
<evidence type="ECO:0000256" key="8">
    <source>
        <dbReference type="RuleBase" id="RU361189"/>
    </source>
</evidence>
<evidence type="ECO:0000256" key="3">
    <source>
        <dbReference type="ARBA" id="ARBA00022448"/>
    </source>
</evidence>
<accession>A0A5K1HMV8</accession>
<dbReference type="GO" id="GO:0046961">
    <property type="term" value="F:proton-transporting ATPase activity, rotational mechanism"/>
    <property type="evidence" value="ECO:0007669"/>
    <property type="project" value="InterPro"/>
</dbReference>
<keyword evidence="6 8" id="KW-0406">Ion transport</keyword>
<feature type="transmembrane region" description="Helical" evidence="8">
    <location>
        <begin position="26"/>
        <end position="59"/>
    </location>
</feature>
<gene>
    <name evidence="9" type="ORF">NYM_LOCUS30349</name>
</gene>
<proteinExistence type="inferred from homology"/>
<keyword evidence="4 8" id="KW-0812">Transmembrane</keyword>
<evidence type="ECO:0000256" key="6">
    <source>
        <dbReference type="ARBA" id="ARBA00023065"/>
    </source>
</evidence>
<comment type="similarity">
    <text evidence="2 8">Belongs to the V-ATPase 116 kDa subunit family.</text>
</comment>
<dbReference type="GO" id="GO:0016471">
    <property type="term" value="C:vacuolar proton-transporting V-type ATPase complex"/>
    <property type="evidence" value="ECO:0007669"/>
    <property type="project" value="TreeGrafter"/>
</dbReference>
<evidence type="ECO:0000256" key="1">
    <source>
        <dbReference type="ARBA" id="ARBA00004141"/>
    </source>
</evidence>
<organism evidence="9">
    <name type="scientific">Nymphaea colorata</name>
    <name type="common">pocket water lily</name>
    <dbReference type="NCBI Taxonomy" id="210225"/>
    <lineage>
        <taxon>Eukaryota</taxon>
        <taxon>Viridiplantae</taxon>
        <taxon>Streptophyta</taxon>
        <taxon>Embryophyta</taxon>
        <taxon>Tracheophyta</taxon>
        <taxon>Spermatophyta</taxon>
        <taxon>Magnoliopsida</taxon>
        <taxon>Nymphaeales</taxon>
        <taxon>Nymphaeaceae</taxon>
        <taxon>Nymphaea</taxon>
    </lineage>
</organism>
<dbReference type="GO" id="GO:0033179">
    <property type="term" value="C:proton-transporting V-type ATPase, V0 domain"/>
    <property type="evidence" value="ECO:0007669"/>
    <property type="project" value="InterPro"/>
</dbReference>
<keyword evidence="3 8" id="KW-0813">Transport</keyword>
<dbReference type="InterPro" id="IPR002490">
    <property type="entry name" value="V-ATPase_116kDa_su"/>
</dbReference>
<evidence type="ECO:0000313" key="9">
    <source>
        <dbReference type="EMBL" id="VVW89323.1"/>
    </source>
</evidence>
<keyword evidence="7 8" id="KW-0472">Membrane</keyword>